<dbReference type="Pfam" id="PF05685">
    <property type="entry name" value="Uma2"/>
    <property type="match status" value="1"/>
</dbReference>
<dbReference type="Proteomes" id="UP000754495">
    <property type="component" value="Unassembled WGS sequence"/>
</dbReference>
<keyword evidence="2" id="KW-0255">Endonuclease</keyword>
<keyword evidence="3" id="KW-1185">Reference proteome</keyword>
<dbReference type="InterPro" id="IPR012296">
    <property type="entry name" value="Nuclease_put_TT1808"/>
</dbReference>
<accession>A0ABX0SYN4</accession>
<dbReference type="PANTHER" id="PTHR35400">
    <property type="entry name" value="SLR1083 PROTEIN"/>
    <property type="match status" value="1"/>
</dbReference>
<sequence length="184" mass="20163">MPAWLALPPEGLSRAGYEALPEEVRRCLEVVDGAVVVRPAPPSEHERVLGRLATVLTEVCGPDWEVAIRVDLRLRERPLLNRRPDLVVHRSSRGGAPAPERCILITEVVSRDSATVDRRGKPVQYAAAGVPPYWRVEGVDRGEVSLFRYRLDPTTRVYAPAGVDTGKATVAEPFAVTLDLAALL</sequence>
<keyword evidence="2" id="KW-0540">Nuclease</keyword>
<evidence type="ECO:0000313" key="3">
    <source>
        <dbReference type="Proteomes" id="UP000754495"/>
    </source>
</evidence>
<reference evidence="2 3" key="1">
    <citation type="submission" date="2020-03" db="EMBL/GenBank/DDBJ databases">
        <title>Sequencing the genomes of 1000 actinobacteria strains.</title>
        <authorList>
            <person name="Klenk H.-P."/>
        </authorList>
    </citation>
    <scope>NUCLEOTIDE SEQUENCE [LARGE SCALE GENOMIC DNA]</scope>
    <source>
        <strain evidence="2 3">DSM 45668</strain>
    </source>
</reference>
<dbReference type="Gene3D" id="3.90.1570.10">
    <property type="entry name" value="tt1808, chain A"/>
    <property type="match status" value="1"/>
</dbReference>
<dbReference type="InterPro" id="IPR011335">
    <property type="entry name" value="Restrct_endonuc-II-like"/>
</dbReference>
<feature type="domain" description="Putative restriction endonuclease" evidence="1">
    <location>
        <begin position="17"/>
        <end position="170"/>
    </location>
</feature>
<comment type="caution">
    <text evidence="2">The sequence shown here is derived from an EMBL/GenBank/DDBJ whole genome shotgun (WGS) entry which is preliminary data.</text>
</comment>
<protein>
    <submittedName>
        <fullName evidence="2">Uma2 family endonuclease</fullName>
    </submittedName>
</protein>
<dbReference type="CDD" id="cd06260">
    <property type="entry name" value="DUF820-like"/>
    <property type="match status" value="1"/>
</dbReference>
<dbReference type="SUPFAM" id="SSF52980">
    <property type="entry name" value="Restriction endonuclease-like"/>
    <property type="match status" value="1"/>
</dbReference>
<organism evidence="2 3">
    <name type="scientific">Amycolatopsis viridis</name>
    <dbReference type="NCBI Taxonomy" id="185678"/>
    <lineage>
        <taxon>Bacteria</taxon>
        <taxon>Bacillati</taxon>
        <taxon>Actinomycetota</taxon>
        <taxon>Actinomycetes</taxon>
        <taxon>Pseudonocardiales</taxon>
        <taxon>Pseudonocardiaceae</taxon>
        <taxon>Amycolatopsis</taxon>
    </lineage>
</organism>
<gene>
    <name evidence="2" type="ORF">FHX46_004611</name>
</gene>
<evidence type="ECO:0000313" key="2">
    <source>
        <dbReference type="EMBL" id="NIH82081.1"/>
    </source>
</evidence>
<evidence type="ECO:0000259" key="1">
    <source>
        <dbReference type="Pfam" id="PF05685"/>
    </source>
</evidence>
<dbReference type="GO" id="GO:0004519">
    <property type="term" value="F:endonuclease activity"/>
    <property type="evidence" value="ECO:0007669"/>
    <property type="project" value="UniProtKB-KW"/>
</dbReference>
<proteinExistence type="predicted"/>
<dbReference type="EMBL" id="JAANOU010000001">
    <property type="protein sequence ID" value="NIH82081.1"/>
    <property type="molecule type" value="Genomic_DNA"/>
</dbReference>
<keyword evidence="2" id="KW-0378">Hydrolase</keyword>
<dbReference type="InterPro" id="IPR008538">
    <property type="entry name" value="Uma2"/>
</dbReference>
<name>A0ABX0SYN4_9PSEU</name>
<dbReference type="PANTHER" id="PTHR35400:SF3">
    <property type="entry name" value="SLL1072 PROTEIN"/>
    <property type="match status" value="1"/>
</dbReference>
<dbReference type="RefSeq" id="WP_167118805.1">
    <property type="nucleotide sequence ID" value="NZ_JAANOU010000001.1"/>
</dbReference>